<protein>
    <submittedName>
        <fullName evidence="1">Uncharacterized protein</fullName>
    </submittedName>
</protein>
<evidence type="ECO:0000313" key="1">
    <source>
        <dbReference type="EMBL" id="KAJ7988115.1"/>
    </source>
</evidence>
<comment type="caution">
    <text evidence="1">The sequence shown here is derived from an EMBL/GenBank/DDBJ whole genome shotgun (WGS) entry which is preliminary data.</text>
</comment>
<organism evidence="1 2">
    <name type="scientific">Dallia pectoralis</name>
    <name type="common">Alaska blackfish</name>
    <dbReference type="NCBI Taxonomy" id="75939"/>
    <lineage>
        <taxon>Eukaryota</taxon>
        <taxon>Metazoa</taxon>
        <taxon>Chordata</taxon>
        <taxon>Craniata</taxon>
        <taxon>Vertebrata</taxon>
        <taxon>Euteleostomi</taxon>
        <taxon>Actinopterygii</taxon>
        <taxon>Neopterygii</taxon>
        <taxon>Teleostei</taxon>
        <taxon>Protacanthopterygii</taxon>
        <taxon>Esociformes</taxon>
        <taxon>Umbridae</taxon>
        <taxon>Dallia</taxon>
    </lineage>
</organism>
<gene>
    <name evidence="1" type="ORF">DPEC_G00320280</name>
</gene>
<name>A0ACC2FA05_DALPE</name>
<sequence length="202" mass="22128">MESVWAVLVLLCCYKDGTEAQIGTQTDSGSTLPSDVHRLLKELTDRVQKLESERDGVLTNETNVAFSASLPTGDKHTYLGPFDSDRTMMYTEVTTNIGGAYNPETGHFTAPFQGVYFFMFSCYAGTTKKVNAELLKNGENVAGISETGNPQFSIYHGGSNGVTLDLAKGDRIYVVLLNGSSIYDHNRINKFSGHLLFPISHL</sequence>
<keyword evidence="2" id="KW-1185">Reference proteome</keyword>
<proteinExistence type="predicted"/>
<dbReference type="EMBL" id="CM055758">
    <property type="protein sequence ID" value="KAJ7988115.1"/>
    <property type="molecule type" value="Genomic_DNA"/>
</dbReference>
<accession>A0ACC2FA05</accession>
<reference evidence="1" key="1">
    <citation type="submission" date="2021-05" db="EMBL/GenBank/DDBJ databases">
        <authorList>
            <person name="Pan Q."/>
            <person name="Jouanno E."/>
            <person name="Zahm M."/>
            <person name="Klopp C."/>
            <person name="Cabau C."/>
            <person name="Louis A."/>
            <person name="Berthelot C."/>
            <person name="Parey E."/>
            <person name="Roest Crollius H."/>
            <person name="Montfort J."/>
            <person name="Robinson-Rechavi M."/>
            <person name="Bouchez O."/>
            <person name="Lampietro C."/>
            <person name="Lopez Roques C."/>
            <person name="Donnadieu C."/>
            <person name="Postlethwait J."/>
            <person name="Bobe J."/>
            <person name="Dillon D."/>
            <person name="Chandos A."/>
            <person name="von Hippel F."/>
            <person name="Guiguen Y."/>
        </authorList>
    </citation>
    <scope>NUCLEOTIDE SEQUENCE</scope>
    <source>
        <strain evidence="1">YG-Jan2019</strain>
    </source>
</reference>
<dbReference type="Proteomes" id="UP001157502">
    <property type="component" value="Chromosome 31"/>
</dbReference>
<evidence type="ECO:0000313" key="2">
    <source>
        <dbReference type="Proteomes" id="UP001157502"/>
    </source>
</evidence>